<dbReference type="AlphaFoldDB" id="A0A0L0D4Q1"/>
<name>A0A0L0D4Q1_THETB</name>
<dbReference type="InterPro" id="IPR023795">
    <property type="entry name" value="Serpin_CS"/>
</dbReference>
<reference evidence="5 6" key="1">
    <citation type="submission" date="2010-05" db="EMBL/GenBank/DDBJ databases">
        <title>The Genome Sequence of Thecamonas trahens ATCC 50062.</title>
        <authorList>
            <consortium name="The Broad Institute Genome Sequencing Platform"/>
            <person name="Russ C."/>
            <person name="Cuomo C."/>
            <person name="Shea T."/>
            <person name="Young S.K."/>
            <person name="Zeng Q."/>
            <person name="Koehrsen M."/>
            <person name="Haas B."/>
            <person name="Borodovsky M."/>
            <person name="Guigo R."/>
            <person name="Alvarado L."/>
            <person name="Berlin A."/>
            <person name="Bochicchio J."/>
            <person name="Borenstein D."/>
            <person name="Chapman S."/>
            <person name="Chen Z."/>
            <person name="Freedman E."/>
            <person name="Gellesch M."/>
            <person name="Goldberg J."/>
            <person name="Griggs A."/>
            <person name="Gujja S."/>
            <person name="Heilman E."/>
            <person name="Heiman D."/>
            <person name="Hepburn T."/>
            <person name="Howarth C."/>
            <person name="Jen D."/>
            <person name="Larson L."/>
            <person name="Mehta T."/>
            <person name="Park D."/>
            <person name="Pearson M."/>
            <person name="Roberts A."/>
            <person name="Saif S."/>
            <person name="Shenoy N."/>
            <person name="Sisk P."/>
            <person name="Stolte C."/>
            <person name="Sykes S."/>
            <person name="Thomson T."/>
            <person name="Walk T."/>
            <person name="White J."/>
            <person name="Yandava C."/>
            <person name="Burger G."/>
            <person name="Gray M.W."/>
            <person name="Holland P.W.H."/>
            <person name="King N."/>
            <person name="Lang F.B.F."/>
            <person name="Roger A.J."/>
            <person name="Ruiz-Trillo I."/>
            <person name="Lander E."/>
            <person name="Nusbaum C."/>
        </authorList>
    </citation>
    <scope>NUCLEOTIDE SEQUENCE [LARGE SCALE GENOMIC DNA]</scope>
    <source>
        <strain evidence="5 6">ATCC 50062</strain>
    </source>
</reference>
<gene>
    <name evidence="5" type="ORF">AMSG_03776</name>
</gene>
<accession>A0A0L0D4Q1</accession>
<dbReference type="InterPro" id="IPR023796">
    <property type="entry name" value="Serpin_dom"/>
</dbReference>
<dbReference type="eggNOG" id="KOG2392">
    <property type="taxonomic scope" value="Eukaryota"/>
</dbReference>
<feature type="domain" description="Serpin" evidence="4">
    <location>
        <begin position="13"/>
        <end position="368"/>
    </location>
</feature>
<keyword evidence="3" id="KW-1133">Transmembrane helix</keyword>
<dbReference type="GO" id="GO:0004867">
    <property type="term" value="F:serine-type endopeptidase inhibitor activity"/>
    <property type="evidence" value="ECO:0007669"/>
    <property type="project" value="InterPro"/>
</dbReference>
<sequence>MAAEQAPSGDLGLDSIRPLGCLAPNLLMGMLMLTAAAGPGSETEAELKRVFRMENPGPQLQALVAAMDDAAAADPDVALSSSLAVFCRGELAQGFRSACGPRVACKAMPSSAAGINAWVRDASSGLITSIIDRIDSTHVAILLAVTALTAPWARPFDPELTTAASFATAPDASVPCAMMHAKRKSVGDDIGLVELRNCRGVTLPYGSGRFLGIFLLPGASEVEPPSASAALALADWLVGVDAGLSEVLAARRRRKVSVALAIPRFTVEATTGLVPILKELGVRTAFDFTTADLSALSVTPGIAVTNIIHKVVIKVDEAGTRAAAATATAVKSRKRVQLFTFTADRPFVFAVVDTVTTMVLFASAVLSAAQD</sequence>
<dbReference type="OrthoDB" id="671595at2759"/>
<evidence type="ECO:0000256" key="3">
    <source>
        <dbReference type="SAM" id="Phobius"/>
    </source>
</evidence>
<dbReference type="PROSITE" id="PS00284">
    <property type="entry name" value="SERPIN"/>
    <property type="match status" value="1"/>
</dbReference>
<dbReference type="CDD" id="cd00172">
    <property type="entry name" value="serpin"/>
    <property type="match status" value="1"/>
</dbReference>
<dbReference type="SUPFAM" id="SSF56574">
    <property type="entry name" value="Serpins"/>
    <property type="match status" value="1"/>
</dbReference>
<dbReference type="EMBL" id="GL349446">
    <property type="protein sequence ID" value="KNC47342.1"/>
    <property type="molecule type" value="Genomic_DNA"/>
</dbReference>
<protein>
    <recommendedName>
        <fullName evidence="4">Serpin domain-containing protein</fullName>
    </recommendedName>
</protein>
<evidence type="ECO:0000256" key="2">
    <source>
        <dbReference type="RuleBase" id="RU000411"/>
    </source>
</evidence>
<proteinExistence type="inferred from homology"/>
<dbReference type="InterPro" id="IPR042178">
    <property type="entry name" value="Serpin_sf_1"/>
</dbReference>
<dbReference type="InterPro" id="IPR042185">
    <property type="entry name" value="Serpin_sf_2"/>
</dbReference>
<keyword evidence="3" id="KW-0812">Transmembrane</keyword>
<evidence type="ECO:0000313" key="5">
    <source>
        <dbReference type="EMBL" id="KNC47342.1"/>
    </source>
</evidence>
<dbReference type="InterPro" id="IPR036186">
    <property type="entry name" value="Serpin_sf"/>
</dbReference>
<evidence type="ECO:0000259" key="4">
    <source>
        <dbReference type="SMART" id="SM00093"/>
    </source>
</evidence>
<dbReference type="Gene3D" id="2.30.39.10">
    <property type="entry name" value="Alpha-1-antitrypsin, domain 1"/>
    <property type="match status" value="1"/>
</dbReference>
<dbReference type="STRING" id="461836.A0A0L0D4Q1"/>
<dbReference type="PANTHER" id="PTHR11461:SF211">
    <property type="entry name" value="GH10112P-RELATED"/>
    <property type="match status" value="1"/>
</dbReference>
<feature type="transmembrane region" description="Helical" evidence="3">
    <location>
        <begin position="347"/>
        <end position="369"/>
    </location>
</feature>
<dbReference type="RefSeq" id="XP_013759680.1">
    <property type="nucleotide sequence ID" value="XM_013904226.1"/>
</dbReference>
<dbReference type="InterPro" id="IPR000215">
    <property type="entry name" value="Serpin_fam"/>
</dbReference>
<organism evidence="5 6">
    <name type="scientific">Thecamonas trahens ATCC 50062</name>
    <dbReference type="NCBI Taxonomy" id="461836"/>
    <lineage>
        <taxon>Eukaryota</taxon>
        <taxon>Apusozoa</taxon>
        <taxon>Apusomonadida</taxon>
        <taxon>Apusomonadidae</taxon>
        <taxon>Thecamonas</taxon>
    </lineage>
</organism>
<dbReference type="PANTHER" id="PTHR11461">
    <property type="entry name" value="SERINE PROTEASE INHIBITOR, SERPIN"/>
    <property type="match status" value="1"/>
</dbReference>
<keyword evidence="6" id="KW-1185">Reference proteome</keyword>
<keyword evidence="3" id="KW-0472">Membrane</keyword>
<dbReference type="OMA" id="CQVPTMY"/>
<evidence type="ECO:0000256" key="1">
    <source>
        <dbReference type="ARBA" id="ARBA00009500"/>
    </source>
</evidence>
<dbReference type="GO" id="GO:0005615">
    <property type="term" value="C:extracellular space"/>
    <property type="evidence" value="ECO:0007669"/>
    <property type="project" value="InterPro"/>
</dbReference>
<dbReference type="Proteomes" id="UP000054408">
    <property type="component" value="Unassembled WGS sequence"/>
</dbReference>
<dbReference type="GeneID" id="25563349"/>
<dbReference type="SMART" id="SM00093">
    <property type="entry name" value="SERPIN"/>
    <property type="match status" value="1"/>
</dbReference>
<dbReference type="Pfam" id="PF00079">
    <property type="entry name" value="Serpin"/>
    <property type="match status" value="1"/>
</dbReference>
<evidence type="ECO:0000313" key="6">
    <source>
        <dbReference type="Proteomes" id="UP000054408"/>
    </source>
</evidence>
<comment type="similarity">
    <text evidence="1 2">Belongs to the serpin family.</text>
</comment>
<dbReference type="Gene3D" id="3.30.497.10">
    <property type="entry name" value="Antithrombin, subunit I, domain 2"/>
    <property type="match status" value="1"/>
</dbReference>